<protein>
    <submittedName>
        <fullName evidence="5">S-adenosyl-L-methionine-dependent methyltransferase</fullName>
    </submittedName>
</protein>
<evidence type="ECO:0000259" key="4">
    <source>
        <dbReference type="Pfam" id="PF08241"/>
    </source>
</evidence>
<keyword evidence="3" id="KW-0808">Transferase</keyword>
<dbReference type="Gene3D" id="3.40.50.150">
    <property type="entry name" value="Vaccinia Virus protein VP39"/>
    <property type="match status" value="1"/>
</dbReference>
<name>A0A9P3LEG0_9APHY</name>
<dbReference type="GO" id="GO:0008757">
    <property type="term" value="F:S-adenosylmethionine-dependent methyltransferase activity"/>
    <property type="evidence" value="ECO:0007669"/>
    <property type="project" value="InterPro"/>
</dbReference>
<evidence type="ECO:0000256" key="1">
    <source>
        <dbReference type="ARBA" id="ARBA00008361"/>
    </source>
</evidence>
<dbReference type="Pfam" id="PF08241">
    <property type="entry name" value="Methyltransf_11"/>
    <property type="match status" value="1"/>
</dbReference>
<dbReference type="AlphaFoldDB" id="A0A9P3LEG0"/>
<comment type="caution">
    <text evidence="5">The sequence shown here is derived from an EMBL/GenBank/DDBJ whole genome shotgun (WGS) entry which is preliminary data.</text>
</comment>
<dbReference type="InterPro" id="IPR051052">
    <property type="entry name" value="Diverse_substrate_MTase"/>
</dbReference>
<dbReference type="InterPro" id="IPR013216">
    <property type="entry name" value="Methyltransf_11"/>
</dbReference>
<dbReference type="CDD" id="cd02440">
    <property type="entry name" value="AdoMet_MTases"/>
    <property type="match status" value="1"/>
</dbReference>
<evidence type="ECO:0000256" key="3">
    <source>
        <dbReference type="ARBA" id="ARBA00022679"/>
    </source>
</evidence>
<feature type="domain" description="Methyltransferase type 11" evidence="4">
    <location>
        <begin position="45"/>
        <end position="140"/>
    </location>
</feature>
<reference evidence="5 6" key="1">
    <citation type="submission" date="2021-08" db="EMBL/GenBank/DDBJ databases">
        <title>Draft Genome Sequence of Phanerochaete sordida strain YK-624.</title>
        <authorList>
            <person name="Mori T."/>
            <person name="Dohra H."/>
            <person name="Suzuki T."/>
            <person name="Kawagishi H."/>
            <person name="Hirai H."/>
        </authorList>
    </citation>
    <scope>NUCLEOTIDE SEQUENCE [LARGE SCALE GENOMIC DNA]</scope>
    <source>
        <strain evidence="5 6">YK-624</strain>
    </source>
</reference>
<keyword evidence="2 5" id="KW-0489">Methyltransferase</keyword>
<dbReference type="PANTHER" id="PTHR44942:SF4">
    <property type="entry name" value="METHYLTRANSFERASE TYPE 11 DOMAIN-CONTAINING PROTEIN"/>
    <property type="match status" value="1"/>
</dbReference>
<dbReference type="PANTHER" id="PTHR44942">
    <property type="entry name" value="METHYLTRANSF_11 DOMAIN-CONTAINING PROTEIN"/>
    <property type="match status" value="1"/>
</dbReference>
<sequence>MATFANTTYNAARYAAIRPTYPRQLFDAITRYHERGPKARWATAVDLGCGTGQATVELTQFHKVIGVDPSSKMIEQAQKLLGSQNSTGQLEFRQSKAEELPFLEDGSVDLIVSAQAAHWFDWKKLWQESARVLRTHGTIAAWGYSEFRLARYPSATRLINDYSQGADPETSLGPHWERPGRTILDEHLVAIPDPEAVVPGKFQDFERIYFTGDYHPNLPSPRPVILRKKMTWSDLLSYLHTFSSFHTYQERYPADKENPEGDIAKRFWNRLKAHTTEQDGSSTAKDTDEIDVEWPMALLLARRV</sequence>
<comment type="similarity">
    <text evidence="1">Belongs to the methyltransferase superfamily.</text>
</comment>
<keyword evidence="6" id="KW-1185">Reference proteome</keyword>
<dbReference type="GO" id="GO:0032259">
    <property type="term" value="P:methylation"/>
    <property type="evidence" value="ECO:0007669"/>
    <property type="project" value="UniProtKB-KW"/>
</dbReference>
<dbReference type="Proteomes" id="UP000703269">
    <property type="component" value="Unassembled WGS sequence"/>
</dbReference>
<proteinExistence type="inferred from homology"/>
<gene>
    <name evidence="5" type="ORF">PsYK624_086400</name>
</gene>
<dbReference type="OrthoDB" id="10027013at2759"/>
<accession>A0A9P3LEG0</accession>
<evidence type="ECO:0000313" key="6">
    <source>
        <dbReference type="Proteomes" id="UP000703269"/>
    </source>
</evidence>
<evidence type="ECO:0000313" key="5">
    <source>
        <dbReference type="EMBL" id="GJE92486.1"/>
    </source>
</evidence>
<organism evidence="5 6">
    <name type="scientific">Phanerochaete sordida</name>
    <dbReference type="NCBI Taxonomy" id="48140"/>
    <lineage>
        <taxon>Eukaryota</taxon>
        <taxon>Fungi</taxon>
        <taxon>Dikarya</taxon>
        <taxon>Basidiomycota</taxon>
        <taxon>Agaricomycotina</taxon>
        <taxon>Agaricomycetes</taxon>
        <taxon>Polyporales</taxon>
        <taxon>Phanerochaetaceae</taxon>
        <taxon>Phanerochaete</taxon>
    </lineage>
</organism>
<dbReference type="InterPro" id="IPR029063">
    <property type="entry name" value="SAM-dependent_MTases_sf"/>
</dbReference>
<dbReference type="EMBL" id="BPQB01000026">
    <property type="protein sequence ID" value="GJE92486.1"/>
    <property type="molecule type" value="Genomic_DNA"/>
</dbReference>
<evidence type="ECO:0000256" key="2">
    <source>
        <dbReference type="ARBA" id="ARBA00022603"/>
    </source>
</evidence>
<dbReference type="SUPFAM" id="SSF53335">
    <property type="entry name" value="S-adenosyl-L-methionine-dependent methyltransferases"/>
    <property type="match status" value="1"/>
</dbReference>